<evidence type="ECO:0000313" key="4">
    <source>
        <dbReference type="Proteomes" id="UP000198415"/>
    </source>
</evidence>
<feature type="non-terminal residue" evidence="3">
    <location>
        <position position="163"/>
    </location>
</feature>
<dbReference type="AlphaFoldDB" id="A0A239E418"/>
<evidence type="ECO:0000313" key="3">
    <source>
        <dbReference type="EMBL" id="SNS38712.1"/>
    </source>
</evidence>
<dbReference type="InterPro" id="IPR008266">
    <property type="entry name" value="Tyr_kinase_AS"/>
</dbReference>
<dbReference type="Gene3D" id="1.10.510.10">
    <property type="entry name" value="Transferase(Phosphotransferase) domain 1"/>
    <property type="match status" value="1"/>
</dbReference>
<keyword evidence="3" id="KW-0808">Transferase</keyword>
<evidence type="ECO:0000256" key="1">
    <source>
        <dbReference type="SAM" id="MobiDB-lite"/>
    </source>
</evidence>
<dbReference type="GO" id="GO:0005524">
    <property type="term" value="F:ATP binding"/>
    <property type="evidence" value="ECO:0007669"/>
    <property type="project" value="InterPro"/>
</dbReference>
<dbReference type="InterPro" id="IPR011009">
    <property type="entry name" value="Kinase-like_dom_sf"/>
</dbReference>
<dbReference type="OrthoDB" id="3778994at2"/>
<dbReference type="RefSeq" id="WP_143232685.1">
    <property type="nucleotide sequence ID" value="NZ_FZNR01000014.1"/>
</dbReference>
<feature type="domain" description="Protein kinase" evidence="2">
    <location>
        <begin position="1"/>
        <end position="163"/>
    </location>
</feature>
<proteinExistence type="predicted"/>
<keyword evidence="4" id="KW-1185">Reference proteome</keyword>
<name>A0A239E418_9ACTN</name>
<dbReference type="SUPFAM" id="SSF56112">
    <property type="entry name" value="Protein kinase-like (PK-like)"/>
    <property type="match status" value="1"/>
</dbReference>
<sequence>MGEELLYLSDRTQVTRRSPPDGPDVIYKHATGPGATRRIEHERAVLEKLAGLPGIPHLAAHQPRRTLVLRDDDASPVAGPMSPPDLVRTAHSLAVTLAGVHRAGVLHRDITPANVVLCPDATPLLIDYDLALTGAPEPGEGLVGTLGFLAPEQTGRTGLSIDR</sequence>
<organism evidence="3 4">
    <name type="scientific">Actinoplanes regularis</name>
    <dbReference type="NCBI Taxonomy" id="52697"/>
    <lineage>
        <taxon>Bacteria</taxon>
        <taxon>Bacillati</taxon>
        <taxon>Actinomycetota</taxon>
        <taxon>Actinomycetes</taxon>
        <taxon>Micromonosporales</taxon>
        <taxon>Micromonosporaceae</taxon>
        <taxon>Actinoplanes</taxon>
    </lineage>
</organism>
<dbReference type="GO" id="GO:0004672">
    <property type="term" value="F:protein kinase activity"/>
    <property type="evidence" value="ECO:0007669"/>
    <property type="project" value="InterPro"/>
</dbReference>
<feature type="region of interest" description="Disordered" evidence="1">
    <location>
        <begin position="1"/>
        <end position="23"/>
    </location>
</feature>
<gene>
    <name evidence="3" type="ORF">SAMN06264365_114219</name>
</gene>
<accession>A0A239E418</accession>
<dbReference type="PROSITE" id="PS50011">
    <property type="entry name" value="PROTEIN_KINASE_DOM"/>
    <property type="match status" value="1"/>
</dbReference>
<keyword evidence="3" id="KW-0418">Kinase</keyword>
<evidence type="ECO:0000259" key="2">
    <source>
        <dbReference type="PROSITE" id="PS50011"/>
    </source>
</evidence>
<dbReference type="EMBL" id="FZNR01000014">
    <property type="protein sequence ID" value="SNS38712.1"/>
    <property type="molecule type" value="Genomic_DNA"/>
</dbReference>
<reference evidence="3 4" key="1">
    <citation type="submission" date="2017-06" db="EMBL/GenBank/DDBJ databases">
        <authorList>
            <person name="Kim H.J."/>
            <person name="Triplett B.A."/>
        </authorList>
    </citation>
    <scope>NUCLEOTIDE SEQUENCE [LARGE SCALE GENOMIC DNA]</scope>
    <source>
        <strain evidence="3 4">DSM 43151</strain>
    </source>
</reference>
<dbReference type="InterPro" id="IPR000719">
    <property type="entry name" value="Prot_kinase_dom"/>
</dbReference>
<dbReference type="PROSITE" id="PS00109">
    <property type="entry name" value="PROTEIN_KINASE_TYR"/>
    <property type="match status" value="1"/>
</dbReference>
<dbReference type="Pfam" id="PF00069">
    <property type="entry name" value="Pkinase"/>
    <property type="match status" value="1"/>
</dbReference>
<dbReference type="Proteomes" id="UP000198415">
    <property type="component" value="Unassembled WGS sequence"/>
</dbReference>
<protein>
    <submittedName>
        <fullName evidence="3">Protein kinase domain-containing protein</fullName>
    </submittedName>
</protein>